<dbReference type="RefSeq" id="WP_101808889.1">
    <property type="nucleotide sequence ID" value="NZ_NFEZ01000004.1"/>
</dbReference>
<accession>A0A2N5N4B9</accession>
<evidence type="ECO:0000313" key="1">
    <source>
        <dbReference type="EMBL" id="PLT45197.1"/>
    </source>
</evidence>
<sequence length="439" mass="49156">MQTNGIYASSTPSAIAAKNNPLPAKVPVPASSHASHAVETYTPSVIDEGQQGLRALGGQWIVGREFTSVQGTDYSKNFLDDVSGFLVKSAYERDLLLQRYAGDELNQQLEQYDKQVQLKLEDIAQTTASTLSQYLNFENDSIFGGSKETQGEFLSAYKPLFDKNELTDRIKNMLQEQSRILDKLQEEQGDQWKQVMEQGGKEITDFRDLLKEEASKASGGESTSFQDISYRDVAAVFDALVHTTAKAMNTSTFDTEWMANNLGTARLKLELYLQQSPMSSAIKEQLTQSVDKAMSTKMGIAEYEDYKSSLVSTPSFRKQFASHQEMTLEIKRMYSDHLQDPNAKKSVGTIMWESMKELLNQKPEHLLSGLMDSFNRLHHSLISSPSMEGDVGPKAKLEFANQVRDANLEDWNSFISSLNMGQQQKSALTMPKNSIDIKV</sequence>
<name>A0A2N5N4B9_9BACL</name>
<evidence type="ECO:0000313" key="2">
    <source>
        <dbReference type="Proteomes" id="UP000234789"/>
    </source>
</evidence>
<proteinExistence type="predicted"/>
<reference evidence="1 2" key="1">
    <citation type="submission" date="2017-05" db="EMBL/GenBank/DDBJ databases">
        <title>Functional genome analysis of Paenibacillus pasadenensis strain R16: insights on endophytic life style and antifungal activity.</title>
        <authorList>
            <person name="Passera A."/>
            <person name="Marcolungo L."/>
            <person name="Casati P."/>
            <person name="Brasca M."/>
            <person name="Quaglino F."/>
            <person name="Delledonne M."/>
        </authorList>
    </citation>
    <scope>NUCLEOTIDE SEQUENCE [LARGE SCALE GENOMIC DNA]</scope>
    <source>
        <strain evidence="1 2">R16</strain>
    </source>
</reference>
<gene>
    <name evidence="1" type="ORF">B8V81_3628</name>
</gene>
<protein>
    <submittedName>
        <fullName evidence="1">Uncharacterized protein</fullName>
    </submittedName>
</protein>
<keyword evidence="2" id="KW-1185">Reference proteome</keyword>
<dbReference type="Proteomes" id="UP000234789">
    <property type="component" value="Unassembled WGS sequence"/>
</dbReference>
<dbReference type="AlphaFoldDB" id="A0A2N5N4B9"/>
<organism evidence="1 2">
    <name type="scientific">Paenibacillus pasadenensis</name>
    <dbReference type="NCBI Taxonomy" id="217090"/>
    <lineage>
        <taxon>Bacteria</taxon>
        <taxon>Bacillati</taxon>
        <taxon>Bacillota</taxon>
        <taxon>Bacilli</taxon>
        <taxon>Bacillales</taxon>
        <taxon>Paenibacillaceae</taxon>
        <taxon>Paenibacillus</taxon>
    </lineage>
</organism>
<dbReference type="EMBL" id="NFEZ01000004">
    <property type="protein sequence ID" value="PLT45197.1"/>
    <property type="molecule type" value="Genomic_DNA"/>
</dbReference>
<comment type="caution">
    <text evidence="1">The sequence shown here is derived from an EMBL/GenBank/DDBJ whole genome shotgun (WGS) entry which is preliminary data.</text>
</comment>